<comment type="caution">
    <text evidence="5">The sequence shown here is derived from an EMBL/GenBank/DDBJ whole genome shotgun (WGS) entry which is preliminary data.</text>
</comment>
<protein>
    <recommendedName>
        <fullName evidence="4">AAA+ ATPase domain-containing protein</fullName>
    </recommendedName>
</protein>
<keyword evidence="6" id="KW-1185">Reference proteome</keyword>
<dbReference type="Pfam" id="PF00004">
    <property type="entry name" value="AAA"/>
    <property type="match status" value="1"/>
</dbReference>
<dbReference type="EMBL" id="MYFO01000021">
    <property type="protein sequence ID" value="TFE86103.1"/>
    <property type="molecule type" value="Genomic_DNA"/>
</dbReference>
<feature type="domain" description="AAA+ ATPase" evidence="4">
    <location>
        <begin position="120"/>
        <end position="252"/>
    </location>
</feature>
<dbReference type="SMART" id="SM00382">
    <property type="entry name" value="AAA"/>
    <property type="match status" value="1"/>
</dbReference>
<keyword evidence="3" id="KW-0067">ATP-binding</keyword>
<dbReference type="SUPFAM" id="SSF52540">
    <property type="entry name" value="P-loop containing nucleoside triphosphate hydrolases"/>
    <property type="match status" value="1"/>
</dbReference>
<gene>
    <name evidence="5" type="ORF">B5M42_15930</name>
</gene>
<comment type="similarity">
    <text evidence="1">Belongs to the AAA ATPase family.</text>
</comment>
<name>A0A4Y8Q0F1_9BACL</name>
<evidence type="ECO:0000256" key="1">
    <source>
        <dbReference type="ARBA" id="ARBA00006914"/>
    </source>
</evidence>
<evidence type="ECO:0000313" key="6">
    <source>
        <dbReference type="Proteomes" id="UP000298246"/>
    </source>
</evidence>
<dbReference type="AlphaFoldDB" id="A0A4Y8Q0F1"/>
<dbReference type="GO" id="GO:0005524">
    <property type="term" value="F:ATP binding"/>
    <property type="evidence" value="ECO:0007669"/>
    <property type="project" value="UniProtKB-KW"/>
</dbReference>
<reference evidence="5 6" key="1">
    <citation type="submission" date="2017-03" db="EMBL/GenBank/DDBJ databases">
        <title>Isolation of Levoglucosan Utilizing Bacteria.</title>
        <authorList>
            <person name="Arya A.S."/>
        </authorList>
    </citation>
    <scope>NUCLEOTIDE SEQUENCE [LARGE SCALE GENOMIC DNA]</scope>
    <source>
        <strain evidence="5 6">MEC069</strain>
    </source>
</reference>
<evidence type="ECO:0000256" key="2">
    <source>
        <dbReference type="ARBA" id="ARBA00022741"/>
    </source>
</evidence>
<dbReference type="GO" id="GO:0016887">
    <property type="term" value="F:ATP hydrolysis activity"/>
    <property type="evidence" value="ECO:0007669"/>
    <property type="project" value="InterPro"/>
</dbReference>
<keyword evidence="2" id="KW-0547">Nucleotide-binding</keyword>
<organism evidence="5 6">
    <name type="scientific">Paenibacillus athensensis</name>
    <dbReference type="NCBI Taxonomy" id="1967502"/>
    <lineage>
        <taxon>Bacteria</taxon>
        <taxon>Bacillati</taxon>
        <taxon>Bacillota</taxon>
        <taxon>Bacilli</taxon>
        <taxon>Bacillales</taxon>
        <taxon>Paenibacillaceae</taxon>
        <taxon>Paenibacillus</taxon>
    </lineage>
</organism>
<dbReference type="InterPro" id="IPR003959">
    <property type="entry name" value="ATPase_AAA_core"/>
</dbReference>
<dbReference type="InterPro" id="IPR050221">
    <property type="entry name" value="26S_Proteasome_ATPase"/>
</dbReference>
<dbReference type="InterPro" id="IPR027417">
    <property type="entry name" value="P-loop_NTPase"/>
</dbReference>
<accession>A0A4Y8Q0F1</accession>
<evidence type="ECO:0000259" key="4">
    <source>
        <dbReference type="SMART" id="SM00382"/>
    </source>
</evidence>
<proteinExistence type="inferred from homology"/>
<evidence type="ECO:0000256" key="3">
    <source>
        <dbReference type="ARBA" id="ARBA00022840"/>
    </source>
</evidence>
<dbReference type="InterPro" id="IPR003593">
    <property type="entry name" value="AAA+_ATPase"/>
</dbReference>
<dbReference type="PANTHER" id="PTHR23073">
    <property type="entry name" value="26S PROTEASOME REGULATORY SUBUNIT"/>
    <property type="match status" value="1"/>
</dbReference>
<sequence>MSSFVGEYVHLLRLALEGRPQEVVALARKNLRSLIKANPESAEAIKKLLSQYEEKNGIAVRDIKPQPVPIDVDSKLELLRRESIVFDQEPVWPEIVNRELVSVIEERKHENELMEMGLAPTRSILFVGPPGVGKTLAARWLSSLLERQLLTLDLAAVMSSFLGKTGNNIRAVLNYAQKTPSVLLLDEFDAIAKRRNDDSEVGELKRLVTVLLQAIDDWPANGILIAATNHPELLDPAVWRRFERVVIFPHPSSNELNTTIKSLIVDLTKQGEILVEVLSTVLEGNSYAEVVRLINSIRRESVVQKKPLEIMMEELLARLILNAEREQKLTIAMKLLDTGLSQRRVSDITGVSRDTLRKYLGRKK</sequence>
<dbReference type="CDD" id="cd19481">
    <property type="entry name" value="RecA-like_protease"/>
    <property type="match status" value="1"/>
</dbReference>
<dbReference type="OrthoDB" id="9806903at2"/>
<dbReference type="RefSeq" id="WP_134754559.1">
    <property type="nucleotide sequence ID" value="NZ_MYFO02000005.1"/>
</dbReference>
<dbReference type="Gene3D" id="3.40.50.300">
    <property type="entry name" value="P-loop containing nucleotide triphosphate hydrolases"/>
    <property type="match status" value="1"/>
</dbReference>
<evidence type="ECO:0000313" key="5">
    <source>
        <dbReference type="EMBL" id="TFE86103.1"/>
    </source>
</evidence>
<dbReference type="Proteomes" id="UP000298246">
    <property type="component" value="Unassembled WGS sequence"/>
</dbReference>